<dbReference type="Proteomes" id="UP000558113">
    <property type="component" value="Unassembled WGS sequence"/>
</dbReference>
<keyword evidence="1" id="KW-0489">Methyltransferase</keyword>
<keyword evidence="1" id="KW-0808">Transferase</keyword>
<name>A0A7X4YK21_9BACL</name>
<dbReference type="PANTHER" id="PTHR43861">
    <property type="entry name" value="TRANS-ACONITATE 2-METHYLTRANSFERASE-RELATED"/>
    <property type="match status" value="1"/>
</dbReference>
<gene>
    <name evidence="1" type="ORF">GT003_01800</name>
</gene>
<dbReference type="Pfam" id="PF13489">
    <property type="entry name" value="Methyltransf_23"/>
    <property type="match status" value="1"/>
</dbReference>
<keyword evidence="2" id="KW-1185">Reference proteome</keyword>
<evidence type="ECO:0000313" key="2">
    <source>
        <dbReference type="Proteomes" id="UP000558113"/>
    </source>
</evidence>
<dbReference type="Gene3D" id="3.40.50.150">
    <property type="entry name" value="Vaccinia Virus protein VP39"/>
    <property type="match status" value="1"/>
</dbReference>
<dbReference type="GO" id="GO:0008168">
    <property type="term" value="F:methyltransferase activity"/>
    <property type="evidence" value="ECO:0007669"/>
    <property type="project" value="UniProtKB-KW"/>
</dbReference>
<accession>A0A7X4YK21</accession>
<organism evidence="1 2">
    <name type="scientific">Paenibacillus sacheonensis</name>
    <dbReference type="NCBI Taxonomy" id="742054"/>
    <lineage>
        <taxon>Bacteria</taxon>
        <taxon>Bacillati</taxon>
        <taxon>Bacillota</taxon>
        <taxon>Bacilli</taxon>
        <taxon>Bacillales</taxon>
        <taxon>Paenibacillaceae</taxon>
        <taxon>Paenibacillus</taxon>
    </lineage>
</organism>
<sequence length="283" mass="31220">MSCPLCAAVGFEMFAAYATHKLVVCQTCGLVYQPYDRERDAAALIEEIYDEAWVSLREKYGQVTYLNHTVFNTLLLEMTAPGKGRLLEIGSGTGEFLYMAKCGGWETVGIEPSAASCGYAAAKYGLPLLRSMWSPELAARSGPYDAIVAWHVLEHMERPVTFLTEAASLLEPGGLIAFSVPNRESLMNEIHGVRSPLYTETDHLCHYDLGNVRQLAAAAGLRVHMLFTRQYVYGFEQLLADHPVLDGLSAEQRMGLIARLQGEGRGHEIICVAFPLTDRRAVS</sequence>
<dbReference type="InterPro" id="IPR029063">
    <property type="entry name" value="SAM-dependent_MTases_sf"/>
</dbReference>
<protein>
    <submittedName>
        <fullName evidence="1">Methyltransferase domain-containing protein</fullName>
    </submittedName>
</protein>
<dbReference type="AlphaFoldDB" id="A0A7X4YK21"/>
<dbReference type="SUPFAM" id="SSF53335">
    <property type="entry name" value="S-adenosyl-L-methionine-dependent methyltransferases"/>
    <property type="match status" value="1"/>
</dbReference>
<evidence type="ECO:0000313" key="1">
    <source>
        <dbReference type="EMBL" id="NBC67722.1"/>
    </source>
</evidence>
<dbReference type="EMBL" id="JAAAMU010000001">
    <property type="protein sequence ID" value="NBC67722.1"/>
    <property type="molecule type" value="Genomic_DNA"/>
</dbReference>
<comment type="caution">
    <text evidence="1">The sequence shown here is derived from an EMBL/GenBank/DDBJ whole genome shotgun (WGS) entry which is preliminary data.</text>
</comment>
<dbReference type="GO" id="GO:0032259">
    <property type="term" value="P:methylation"/>
    <property type="evidence" value="ECO:0007669"/>
    <property type="project" value="UniProtKB-KW"/>
</dbReference>
<dbReference type="OrthoDB" id="183314at2"/>
<reference evidence="1 2" key="1">
    <citation type="submission" date="2020-01" db="EMBL/GenBank/DDBJ databases">
        <title>Paenibacillus soybeanensis sp. nov. isolated from the nodules of soybean (Glycine max(L.) Merr).</title>
        <authorList>
            <person name="Wang H."/>
        </authorList>
    </citation>
    <scope>NUCLEOTIDE SEQUENCE [LARGE SCALE GENOMIC DNA]</scope>
    <source>
        <strain evidence="1 2">DSM 23054</strain>
    </source>
</reference>
<dbReference type="RefSeq" id="WP_161693784.1">
    <property type="nucleotide sequence ID" value="NZ_JAAAMU010000001.1"/>
</dbReference>
<dbReference type="CDD" id="cd02440">
    <property type="entry name" value="AdoMet_MTases"/>
    <property type="match status" value="1"/>
</dbReference>
<proteinExistence type="predicted"/>